<dbReference type="Gene3D" id="1.10.10.10">
    <property type="entry name" value="Winged helix-like DNA-binding domain superfamily/Winged helix DNA-binding domain"/>
    <property type="match status" value="1"/>
</dbReference>
<comment type="caution">
    <text evidence="6">The sequence shown here is derived from an EMBL/GenBank/DDBJ whole genome shotgun (WGS) entry which is preliminary data.</text>
</comment>
<accession>A0A833MYQ7</accession>
<evidence type="ECO:0000256" key="1">
    <source>
        <dbReference type="ARBA" id="ARBA00009437"/>
    </source>
</evidence>
<dbReference type="SUPFAM" id="SSF46785">
    <property type="entry name" value="Winged helix' DNA-binding domain"/>
    <property type="match status" value="1"/>
</dbReference>
<evidence type="ECO:0000256" key="2">
    <source>
        <dbReference type="ARBA" id="ARBA00023015"/>
    </source>
</evidence>
<name>A0A833MYQ7_9HYPH</name>
<dbReference type="Proteomes" id="UP000469949">
    <property type="component" value="Unassembled WGS sequence"/>
</dbReference>
<evidence type="ECO:0000256" key="3">
    <source>
        <dbReference type="ARBA" id="ARBA00023125"/>
    </source>
</evidence>
<evidence type="ECO:0000313" key="6">
    <source>
        <dbReference type="EMBL" id="KAB7781845.1"/>
    </source>
</evidence>
<dbReference type="InterPro" id="IPR000847">
    <property type="entry name" value="LysR_HTH_N"/>
</dbReference>
<dbReference type="InterPro" id="IPR036388">
    <property type="entry name" value="WH-like_DNA-bd_sf"/>
</dbReference>
<keyword evidence="3" id="KW-0238">DNA-binding</keyword>
<gene>
    <name evidence="6" type="ORF">F8B43_5706</name>
</gene>
<feature type="domain" description="HTH lysR-type" evidence="5">
    <location>
        <begin position="1"/>
        <end position="34"/>
    </location>
</feature>
<dbReference type="SUPFAM" id="SSF53850">
    <property type="entry name" value="Periplasmic binding protein-like II"/>
    <property type="match status" value="1"/>
</dbReference>
<dbReference type="CDD" id="cd08422">
    <property type="entry name" value="PBP2_CrgA_like"/>
    <property type="match status" value="1"/>
</dbReference>
<evidence type="ECO:0000313" key="7">
    <source>
        <dbReference type="Proteomes" id="UP000469949"/>
    </source>
</evidence>
<dbReference type="GO" id="GO:0003700">
    <property type="term" value="F:DNA-binding transcription factor activity"/>
    <property type="evidence" value="ECO:0007669"/>
    <property type="project" value="InterPro"/>
</dbReference>
<dbReference type="InterPro" id="IPR058163">
    <property type="entry name" value="LysR-type_TF_proteobact-type"/>
</dbReference>
<dbReference type="Pfam" id="PF00126">
    <property type="entry name" value="HTH_1"/>
    <property type="match status" value="1"/>
</dbReference>
<dbReference type="EMBL" id="WEKV01000029">
    <property type="protein sequence ID" value="KAB7781845.1"/>
    <property type="molecule type" value="Genomic_DNA"/>
</dbReference>
<dbReference type="InterPro" id="IPR005119">
    <property type="entry name" value="LysR_subst-bd"/>
</dbReference>
<evidence type="ECO:0000259" key="5">
    <source>
        <dbReference type="PROSITE" id="PS50931"/>
    </source>
</evidence>
<organism evidence="6 7">
    <name type="scientific">Methylorubrum populi</name>
    <dbReference type="NCBI Taxonomy" id="223967"/>
    <lineage>
        <taxon>Bacteria</taxon>
        <taxon>Pseudomonadati</taxon>
        <taxon>Pseudomonadota</taxon>
        <taxon>Alphaproteobacteria</taxon>
        <taxon>Hyphomicrobiales</taxon>
        <taxon>Methylobacteriaceae</taxon>
        <taxon>Methylorubrum</taxon>
    </lineage>
</organism>
<dbReference type="AlphaFoldDB" id="A0A833MYQ7"/>
<dbReference type="InterPro" id="IPR036390">
    <property type="entry name" value="WH_DNA-bd_sf"/>
</dbReference>
<evidence type="ECO:0000256" key="4">
    <source>
        <dbReference type="ARBA" id="ARBA00023163"/>
    </source>
</evidence>
<comment type="similarity">
    <text evidence="1">Belongs to the LysR transcriptional regulatory family.</text>
</comment>
<keyword evidence="4" id="KW-0804">Transcription</keyword>
<dbReference type="PANTHER" id="PTHR30537">
    <property type="entry name" value="HTH-TYPE TRANSCRIPTIONAL REGULATOR"/>
    <property type="match status" value="1"/>
</dbReference>
<dbReference type="GO" id="GO:0003677">
    <property type="term" value="F:DNA binding"/>
    <property type="evidence" value="ECO:0007669"/>
    <property type="project" value="UniProtKB-KW"/>
</dbReference>
<dbReference type="PANTHER" id="PTHR30537:SF5">
    <property type="entry name" value="HTH-TYPE TRANSCRIPTIONAL ACTIVATOR TTDR-RELATED"/>
    <property type="match status" value="1"/>
</dbReference>
<dbReference type="Gene3D" id="3.40.190.290">
    <property type="match status" value="1"/>
</dbReference>
<dbReference type="Pfam" id="PF03466">
    <property type="entry name" value="LysR_substrate"/>
    <property type="match status" value="1"/>
</dbReference>
<dbReference type="PROSITE" id="PS50931">
    <property type="entry name" value="HTH_LYSR"/>
    <property type="match status" value="1"/>
</dbReference>
<reference evidence="6 7" key="1">
    <citation type="submission" date="2019-10" db="EMBL/GenBank/DDBJ databases">
        <title>Draft Genome Sequence of the Caffeine Degrading Methylotroph Methylorubrum populi PINKEL.</title>
        <authorList>
            <person name="Dawson S.C."/>
            <person name="Zhang X."/>
            <person name="Wright M.E."/>
            <person name="Sharma G."/>
            <person name="Langner J.T."/>
            <person name="Ditty J.L."/>
            <person name="Subuyuj G.A."/>
        </authorList>
    </citation>
    <scope>NUCLEOTIDE SEQUENCE [LARGE SCALE GENOMIC DNA]</scope>
    <source>
        <strain evidence="6 7">Pinkel</strain>
    </source>
</reference>
<keyword evidence="2" id="KW-0805">Transcription regulation</keyword>
<protein>
    <submittedName>
        <fullName evidence="6">Transcriptional regulator LysR family</fullName>
    </submittedName>
</protein>
<sequence length="282" mass="30918">MRISPSVVSYRVQCLEEHLGCLLLTRTTRNMSLTDAGRQFYDNCVDVLAAVEAAEKSVEAVGASPRGVLRVAAPCLLGSRVVAPLIPQFRERHSETSMNLRLSDSFVDLVQESIDIAVRMSVMADSSFTLRKVAEIQRVLCASPGYLDGAPPLEKAADLLNHSCLLLRFPGSEQFRWTLSDGDETVTLPVAGPLDADNGEVLTQWALDGFGIVMKPLFEVAPLLAERRLVQVLPEACPVPVTLGLLYPSRKLLPNRAKTFINMATEAIRKYVSQQLALLGRE</sequence>
<proteinExistence type="inferred from homology"/>